<dbReference type="Proteomes" id="UP000076871">
    <property type="component" value="Unassembled WGS sequence"/>
</dbReference>
<dbReference type="InParanoid" id="A0A165DR39"/>
<gene>
    <name evidence="1" type="ORF">LAESUDRAFT_813550</name>
</gene>
<evidence type="ECO:0000313" key="2">
    <source>
        <dbReference type="Proteomes" id="UP000076871"/>
    </source>
</evidence>
<dbReference type="AlphaFoldDB" id="A0A165DR39"/>
<reference evidence="1 2" key="1">
    <citation type="journal article" date="2016" name="Mol. Biol. Evol.">
        <title>Comparative Genomics of Early-Diverging Mushroom-Forming Fungi Provides Insights into the Origins of Lignocellulose Decay Capabilities.</title>
        <authorList>
            <person name="Nagy L.G."/>
            <person name="Riley R."/>
            <person name="Tritt A."/>
            <person name="Adam C."/>
            <person name="Daum C."/>
            <person name="Floudas D."/>
            <person name="Sun H."/>
            <person name="Yadav J.S."/>
            <person name="Pangilinan J."/>
            <person name="Larsson K.H."/>
            <person name="Matsuura K."/>
            <person name="Barry K."/>
            <person name="Labutti K."/>
            <person name="Kuo R."/>
            <person name="Ohm R.A."/>
            <person name="Bhattacharya S.S."/>
            <person name="Shirouzu T."/>
            <person name="Yoshinaga Y."/>
            <person name="Martin F.M."/>
            <person name="Grigoriev I.V."/>
            <person name="Hibbett D.S."/>
        </authorList>
    </citation>
    <scope>NUCLEOTIDE SEQUENCE [LARGE SCALE GENOMIC DNA]</scope>
    <source>
        <strain evidence="1 2">93-53</strain>
    </source>
</reference>
<proteinExistence type="predicted"/>
<dbReference type="RefSeq" id="XP_040763189.1">
    <property type="nucleotide sequence ID" value="XM_040914498.1"/>
</dbReference>
<dbReference type="EMBL" id="KV427630">
    <property type="protein sequence ID" value="KZT05449.1"/>
    <property type="molecule type" value="Genomic_DNA"/>
</dbReference>
<protein>
    <submittedName>
        <fullName evidence="1">Uncharacterized protein</fullName>
    </submittedName>
</protein>
<evidence type="ECO:0000313" key="1">
    <source>
        <dbReference type="EMBL" id="KZT05449.1"/>
    </source>
</evidence>
<accession>A0A165DR39</accession>
<sequence length="107" mass="11947">MTSHQVPIDKYLITYNRNLNTMTTFSAFVRTALVLVFVAQKAVAYRCYCVYPDGGAANDVSHVCCLETSGKWEEPTYCNVGDSFGAFSRCCTDPSEGRENYHDSCYA</sequence>
<organism evidence="1 2">
    <name type="scientific">Laetiporus sulphureus 93-53</name>
    <dbReference type="NCBI Taxonomy" id="1314785"/>
    <lineage>
        <taxon>Eukaryota</taxon>
        <taxon>Fungi</taxon>
        <taxon>Dikarya</taxon>
        <taxon>Basidiomycota</taxon>
        <taxon>Agaricomycotina</taxon>
        <taxon>Agaricomycetes</taxon>
        <taxon>Polyporales</taxon>
        <taxon>Laetiporus</taxon>
    </lineage>
</organism>
<keyword evidence="2" id="KW-1185">Reference proteome</keyword>
<dbReference type="GeneID" id="63831525"/>
<name>A0A165DR39_9APHY</name>